<name>A0A2G5CM64_AQUCA</name>
<dbReference type="AlphaFoldDB" id="A0A2G5CM64"/>
<sequence length="367" mass="42379">MMVEVESRERVLWCAVKAIQEINPNLDCFIYTGDHDASPETLILRPIDRFGVKLLHPPQVVHLNRRKWIEEHTYPRFTMVGQSFGIWLSRCKVIYYTFFSWMYGFVGSCTNLAMVNSSWTQSHIEKMWKIPKLTKKVYPPCDTSGLQELPLGRSNKIPTFLSVAQFRPEKAHTLQLEAFSIALGKLEADSPRPKLQFVGSCRNKEDEDRLQKLKDKAIELRVEKDVEFYQNLMYKNLVRLLGGAIAGIHSMIDEHFGISVVEYIAAGAIPIARNSAGPRMDIVLEEDGHQTGFLASDANEYADAILQLLRMPERERLEMAEAARKRVSRFSEQRFYEDFKILQSYVFLSIEKRLILKIGGKVKDWRE</sequence>
<evidence type="ECO:0000313" key="14">
    <source>
        <dbReference type="EMBL" id="PIA32349.1"/>
    </source>
</evidence>
<dbReference type="GO" id="GO:0004377">
    <property type="term" value="F:GDP-Man:Man(3)GlcNAc(2)-PP-Dol alpha-1,2-mannosyltransferase activity"/>
    <property type="evidence" value="ECO:0007669"/>
    <property type="project" value="UniProtKB-EC"/>
</dbReference>
<evidence type="ECO:0000256" key="1">
    <source>
        <dbReference type="ARBA" id="ARBA00004389"/>
    </source>
</evidence>
<keyword evidence="7" id="KW-0812">Transmembrane</keyword>
<dbReference type="PANTHER" id="PTHR45919:SF1">
    <property type="entry name" value="GDP-MAN:MAN(3)GLCNAC(2)-PP-DOL ALPHA-1,2-MANNOSYLTRANSFERASE"/>
    <property type="match status" value="1"/>
</dbReference>
<organism evidence="14 15">
    <name type="scientific">Aquilegia coerulea</name>
    <name type="common">Rocky mountain columbine</name>
    <dbReference type="NCBI Taxonomy" id="218851"/>
    <lineage>
        <taxon>Eukaryota</taxon>
        <taxon>Viridiplantae</taxon>
        <taxon>Streptophyta</taxon>
        <taxon>Embryophyta</taxon>
        <taxon>Tracheophyta</taxon>
        <taxon>Spermatophyta</taxon>
        <taxon>Magnoliopsida</taxon>
        <taxon>Ranunculales</taxon>
        <taxon>Ranunculaceae</taxon>
        <taxon>Thalictroideae</taxon>
        <taxon>Aquilegia</taxon>
    </lineage>
</organism>
<evidence type="ECO:0000256" key="8">
    <source>
        <dbReference type="ARBA" id="ARBA00022824"/>
    </source>
</evidence>
<evidence type="ECO:0000256" key="3">
    <source>
        <dbReference type="ARBA" id="ARBA00012645"/>
    </source>
</evidence>
<feature type="domain" description="ALG11 mannosyltransferase N-terminal" evidence="13">
    <location>
        <begin position="87"/>
        <end position="128"/>
    </location>
</feature>
<dbReference type="InterPro" id="IPR031814">
    <property type="entry name" value="ALG11_N"/>
</dbReference>
<keyword evidence="6" id="KW-0808">Transferase</keyword>
<evidence type="ECO:0000256" key="4">
    <source>
        <dbReference type="ARBA" id="ARBA00022018"/>
    </source>
</evidence>
<dbReference type="InterPro" id="IPR001296">
    <property type="entry name" value="Glyco_trans_1"/>
</dbReference>
<dbReference type="SUPFAM" id="SSF53756">
    <property type="entry name" value="UDP-Glycosyltransferase/glycogen phosphorylase"/>
    <property type="match status" value="1"/>
</dbReference>
<dbReference type="PANTHER" id="PTHR45919">
    <property type="entry name" value="GDP-MAN:MAN(3)GLCNAC(2)-PP-DOL ALPHA-1,2-MANNOSYLTRANSFERASE"/>
    <property type="match status" value="1"/>
</dbReference>
<evidence type="ECO:0000256" key="2">
    <source>
        <dbReference type="ARBA" id="ARBA00004922"/>
    </source>
</evidence>
<dbReference type="Gene3D" id="3.40.50.2000">
    <property type="entry name" value="Glycogen Phosphorylase B"/>
    <property type="match status" value="1"/>
</dbReference>
<keyword evidence="8" id="KW-0256">Endoplasmic reticulum</keyword>
<feature type="domain" description="ALG11 mannosyltransferase N-terminal" evidence="13">
    <location>
        <begin position="9"/>
        <end position="86"/>
    </location>
</feature>
<evidence type="ECO:0000256" key="5">
    <source>
        <dbReference type="ARBA" id="ARBA00022676"/>
    </source>
</evidence>
<keyword evidence="10" id="KW-0472">Membrane</keyword>
<comment type="catalytic activity">
    <reaction evidence="11">
        <text>an alpha-D-Man-(1-&gt;3)-[alpha-D-Man-(1-&gt;6)]-beta-D-Man-(1-&gt;4)-beta-D-GlcNAc-(1-&gt;4)-alpha-D-GlcNAc-diphospho-di-trans,poly-cis-dolichol + 2 GDP-alpha-D-mannose = an alpha-D-Man-(1-&gt;2)-alpha-D-Man-(1-&gt;2)-alpha-D-Man-(1-&gt;3)-[alpha-D-Man-(1-&gt;6)]-beta-D-Man-(1-&gt;4)-beta-D-GlcNAc-(1-&gt;4)-alpha-D-GlcNAc-diphospho-di-trans,poly-cis-dolichol + 2 GDP + 2 H(+)</text>
        <dbReference type="Rhea" id="RHEA:29523"/>
        <dbReference type="Rhea" id="RHEA-COMP:19515"/>
        <dbReference type="Rhea" id="RHEA-COMP:19516"/>
        <dbReference type="ChEBI" id="CHEBI:15378"/>
        <dbReference type="ChEBI" id="CHEBI:57527"/>
        <dbReference type="ChEBI" id="CHEBI:58189"/>
        <dbReference type="ChEBI" id="CHEBI:132511"/>
        <dbReference type="ChEBI" id="CHEBI:132515"/>
        <dbReference type="EC" id="2.4.1.131"/>
    </reaction>
    <physiologicalReaction direction="left-to-right" evidence="11">
        <dbReference type="Rhea" id="RHEA:29524"/>
    </physiologicalReaction>
</comment>
<gene>
    <name evidence="14" type="ORF">AQUCO_04500152v1</name>
</gene>
<evidence type="ECO:0000256" key="7">
    <source>
        <dbReference type="ARBA" id="ARBA00022692"/>
    </source>
</evidence>
<accession>A0A2G5CM64</accession>
<proteinExistence type="predicted"/>
<evidence type="ECO:0000256" key="6">
    <source>
        <dbReference type="ARBA" id="ARBA00022679"/>
    </source>
</evidence>
<dbReference type="FunFam" id="3.40.50.2000:FF:000156">
    <property type="entry name" value="GDP-Man:Man(3)GlcNAc(2)-PP-Dol alpha-1,2-mannosyltransferase"/>
    <property type="match status" value="1"/>
</dbReference>
<keyword evidence="9" id="KW-1133">Transmembrane helix</keyword>
<dbReference type="EC" id="2.4.1.131" evidence="3"/>
<evidence type="ECO:0000256" key="10">
    <source>
        <dbReference type="ARBA" id="ARBA00023136"/>
    </source>
</evidence>
<dbReference type="OrthoDB" id="2276068at2759"/>
<comment type="subcellular location">
    <subcellularLocation>
        <location evidence="1">Endoplasmic reticulum membrane</location>
        <topology evidence="1">Single-pass membrane protein</topology>
    </subcellularLocation>
</comment>
<protein>
    <recommendedName>
        <fullName evidence="4">GDP-Man:Man(3)GlcNAc(2)-PP-Dol alpha-1,2-mannosyltransferase</fullName>
        <ecNumber evidence="3">2.4.1.131</ecNumber>
    </recommendedName>
</protein>
<evidence type="ECO:0000259" key="13">
    <source>
        <dbReference type="Pfam" id="PF15924"/>
    </source>
</evidence>
<dbReference type="InterPro" id="IPR038013">
    <property type="entry name" value="ALG11"/>
</dbReference>
<evidence type="ECO:0000256" key="9">
    <source>
        <dbReference type="ARBA" id="ARBA00022989"/>
    </source>
</evidence>
<dbReference type="Proteomes" id="UP000230069">
    <property type="component" value="Unassembled WGS sequence"/>
</dbReference>
<dbReference type="GO" id="GO:0006487">
    <property type="term" value="P:protein N-linked glycosylation"/>
    <property type="evidence" value="ECO:0007669"/>
    <property type="project" value="TreeGrafter"/>
</dbReference>
<dbReference type="Pfam" id="PF00534">
    <property type="entry name" value="Glycos_transf_1"/>
    <property type="match status" value="1"/>
</dbReference>
<feature type="domain" description="Glycosyl transferase family 1" evidence="12">
    <location>
        <begin position="155"/>
        <end position="326"/>
    </location>
</feature>
<dbReference type="EMBL" id="KZ305062">
    <property type="protein sequence ID" value="PIA32349.1"/>
    <property type="molecule type" value="Genomic_DNA"/>
</dbReference>
<dbReference type="Pfam" id="PF15924">
    <property type="entry name" value="ALG11_N"/>
    <property type="match status" value="2"/>
</dbReference>
<reference evidence="14 15" key="1">
    <citation type="submission" date="2017-09" db="EMBL/GenBank/DDBJ databases">
        <title>WGS assembly of Aquilegia coerulea Goldsmith.</title>
        <authorList>
            <person name="Hodges S."/>
            <person name="Kramer E."/>
            <person name="Nordborg M."/>
            <person name="Tomkins J."/>
            <person name="Borevitz J."/>
            <person name="Derieg N."/>
            <person name="Yan J."/>
            <person name="Mihaltcheva S."/>
            <person name="Hayes R.D."/>
            <person name="Rokhsar D."/>
        </authorList>
    </citation>
    <scope>NUCLEOTIDE SEQUENCE [LARGE SCALE GENOMIC DNA]</scope>
    <source>
        <strain evidence="15">cv. Goldsmith</strain>
    </source>
</reference>
<evidence type="ECO:0000256" key="11">
    <source>
        <dbReference type="ARBA" id="ARBA00045065"/>
    </source>
</evidence>
<keyword evidence="5" id="KW-0328">Glycosyltransferase</keyword>
<keyword evidence="15" id="KW-1185">Reference proteome</keyword>
<dbReference type="GO" id="GO:0005789">
    <property type="term" value="C:endoplasmic reticulum membrane"/>
    <property type="evidence" value="ECO:0007669"/>
    <property type="project" value="UniProtKB-SubCell"/>
</dbReference>
<evidence type="ECO:0000313" key="15">
    <source>
        <dbReference type="Proteomes" id="UP000230069"/>
    </source>
</evidence>
<comment type="pathway">
    <text evidence="2">Protein modification; protein glycosylation.</text>
</comment>
<evidence type="ECO:0000259" key="12">
    <source>
        <dbReference type="Pfam" id="PF00534"/>
    </source>
</evidence>